<keyword evidence="2" id="KW-1185">Reference proteome</keyword>
<reference evidence="1 2" key="1">
    <citation type="submission" date="2014-03" db="EMBL/GenBank/DDBJ databases">
        <title>Bradyrhizobium valentinum sp. nov., isolated from effective nodules of Lupinus mariae-josephae, a lupine endemic of basic-lime soils in Eastern Spain.</title>
        <authorList>
            <person name="Duran D."/>
            <person name="Rey L."/>
            <person name="Navarro A."/>
            <person name="Busquets A."/>
            <person name="Imperial J."/>
            <person name="Ruiz-Argueso T."/>
        </authorList>
    </citation>
    <scope>NUCLEOTIDE SEQUENCE [LARGE SCALE GENOMIC DNA]</scope>
    <source>
        <strain evidence="1 2">Ro19</strain>
    </source>
</reference>
<gene>
    <name evidence="1" type="ORF">CQ13_12255</name>
</gene>
<name>A0A0R3MAH4_9BRAD</name>
<sequence>MSKPSDGKSRTTGVDRRSLFLMGGSAVAAAAVVPLAGSEAIADESQAERLKARYKETDHVKNFYRVNRY</sequence>
<proteinExistence type="predicted"/>
<dbReference type="InterPro" id="IPR006311">
    <property type="entry name" value="TAT_signal"/>
</dbReference>
<dbReference type="PROSITE" id="PS51318">
    <property type="entry name" value="TAT"/>
    <property type="match status" value="1"/>
</dbReference>
<organism evidence="1 2">
    <name type="scientific">Bradyrhizobium retamae</name>
    <dbReference type="NCBI Taxonomy" id="1300035"/>
    <lineage>
        <taxon>Bacteria</taxon>
        <taxon>Pseudomonadati</taxon>
        <taxon>Pseudomonadota</taxon>
        <taxon>Alphaproteobacteria</taxon>
        <taxon>Hyphomicrobiales</taxon>
        <taxon>Nitrobacteraceae</taxon>
        <taxon>Bradyrhizobium</taxon>
    </lineage>
</organism>
<dbReference type="AlphaFoldDB" id="A0A0R3MAH4"/>
<evidence type="ECO:0008006" key="3">
    <source>
        <dbReference type="Google" id="ProtNLM"/>
    </source>
</evidence>
<evidence type="ECO:0000313" key="2">
    <source>
        <dbReference type="Proteomes" id="UP000052023"/>
    </source>
</evidence>
<accession>A0A0R3MAH4</accession>
<evidence type="ECO:0000313" key="1">
    <source>
        <dbReference type="EMBL" id="KRR16969.1"/>
    </source>
</evidence>
<comment type="caution">
    <text evidence="1">The sequence shown here is derived from an EMBL/GenBank/DDBJ whole genome shotgun (WGS) entry which is preliminary data.</text>
</comment>
<dbReference type="EMBL" id="LLYA01000214">
    <property type="protein sequence ID" value="KRR16969.1"/>
    <property type="molecule type" value="Genomic_DNA"/>
</dbReference>
<dbReference type="RefSeq" id="WP_057847708.1">
    <property type="nucleotide sequence ID" value="NZ_LLYA01000214.1"/>
</dbReference>
<dbReference type="OrthoDB" id="7876980at2"/>
<protein>
    <recommendedName>
        <fullName evidence="3">Formate dehydrogenase</fullName>
    </recommendedName>
</protein>
<dbReference type="Proteomes" id="UP000052023">
    <property type="component" value="Unassembled WGS sequence"/>
</dbReference>